<feature type="transmembrane region" description="Helical" evidence="2">
    <location>
        <begin position="178"/>
        <end position="200"/>
    </location>
</feature>
<name>A0ABW1AAR5_9ACTN</name>
<comment type="caution">
    <text evidence="3">The sequence shown here is derived from an EMBL/GenBank/DDBJ whole genome shotgun (WGS) entry which is preliminary data.</text>
</comment>
<keyword evidence="2" id="KW-0472">Membrane</keyword>
<keyword evidence="2" id="KW-1133">Transmembrane helix</keyword>
<organism evidence="3 4">
    <name type="scientific">Actinomadura rugatobispora</name>
    <dbReference type="NCBI Taxonomy" id="1994"/>
    <lineage>
        <taxon>Bacteria</taxon>
        <taxon>Bacillati</taxon>
        <taxon>Actinomycetota</taxon>
        <taxon>Actinomycetes</taxon>
        <taxon>Streptosporangiales</taxon>
        <taxon>Thermomonosporaceae</taxon>
        <taxon>Actinomadura</taxon>
    </lineage>
</organism>
<keyword evidence="2" id="KW-0812">Transmembrane</keyword>
<proteinExistence type="predicted"/>
<feature type="transmembrane region" description="Helical" evidence="2">
    <location>
        <begin position="244"/>
        <end position="265"/>
    </location>
</feature>
<feature type="region of interest" description="Disordered" evidence="1">
    <location>
        <begin position="299"/>
        <end position="482"/>
    </location>
</feature>
<protein>
    <submittedName>
        <fullName evidence="3">Uncharacterized protein</fullName>
    </submittedName>
</protein>
<dbReference type="PRINTS" id="PR01217">
    <property type="entry name" value="PRICHEXTENSN"/>
</dbReference>
<accession>A0ABW1AAR5</accession>
<evidence type="ECO:0000256" key="1">
    <source>
        <dbReference type="SAM" id="MobiDB-lite"/>
    </source>
</evidence>
<gene>
    <name evidence="3" type="ORF">ACFPZN_34270</name>
</gene>
<evidence type="ECO:0000256" key="2">
    <source>
        <dbReference type="SAM" id="Phobius"/>
    </source>
</evidence>
<keyword evidence="4" id="KW-1185">Reference proteome</keyword>
<feature type="transmembrane region" description="Helical" evidence="2">
    <location>
        <begin position="57"/>
        <end position="78"/>
    </location>
</feature>
<feature type="compositionally biased region" description="Pro residues" evidence="1">
    <location>
        <begin position="418"/>
        <end position="433"/>
    </location>
</feature>
<feature type="transmembrane region" description="Helical" evidence="2">
    <location>
        <begin position="212"/>
        <end position="232"/>
    </location>
</feature>
<dbReference type="EMBL" id="JBHSON010000057">
    <property type="protein sequence ID" value="MFC5750713.1"/>
    <property type="molecule type" value="Genomic_DNA"/>
</dbReference>
<evidence type="ECO:0000313" key="3">
    <source>
        <dbReference type="EMBL" id="MFC5750713.1"/>
    </source>
</evidence>
<feature type="transmembrane region" description="Helical" evidence="2">
    <location>
        <begin position="90"/>
        <end position="110"/>
    </location>
</feature>
<feature type="transmembrane region" description="Helical" evidence="2">
    <location>
        <begin position="153"/>
        <end position="171"/>
    </location>
</feature>
<evidence type="ECO:0000313" key="4">
    <source>
        <dbReference type="Proteomes" id="UP001596074"/>
    </source>
</evidence>
<feature type="compositionally biased region" description="Pro residues" evidence="1">
    <location>
        <begin position="339"/>
        <end position="368"/>
    </location>
</feature>
<reference evidence="4" key="1">
    <citation type="journal article" date="2019" name="Int. J. Syst. Evol. Microbiol.">
        <title>The Global Catalogue of Microorganisms (GCM) 10K type strain sequencing project: providing services to taxonomists for standard genome sequencing and annotation.</title>
        <authorList>
            <consortium name="The Broad Institute Genomics Platform"/>
            <consortium name="The Broad Institute Genome Sequencing Center for Infectious Disease"/>
            <person name="Wu L."/>
            <person name="Ma J."/>
        </authorList>
    </citation>
    <scope>NUCLEOTIDE SEQUENCE [LARGE SCALE GENOMIC DNA]</scope>
    <source>
        <strain evidence="4">KCTC 42087</strain>
    </source>
</reference>
<sequence length="482" mass="50590">MGVDDILDDSLGWGIETLVLMALQLFQTVLEWSVSEVTAPRMSGENGGVLFFVRYYAANWLVAFMVPIGLAIASINVFITRKGAPFRKAFFNFSELALNVLLLGVVVFLVTRATQSYSAWILDLGQRGRSGGRDWMDGWDAGLDGLGGGDADIAYSALLGIFALAAVPALAVQFCVMLFYAGFLPFLVALQPALAAARFSEFGEQAYRRSKNAIIVIILAKPYLITLDAAAVYQLTSDYEPDHLFGLALLIGGVFYAPRLISFVLPDSGGFGAPTIRTLGHMVFGGTAVNIGKGASIFNPNGVQPVRNGNVPVPASYEKPPRPWLRPTGGSGSVGDPPGQQPPGQQPPGPQPPGHPVQPPGPQPPGQPVHPTAGGAAPRNSPPGQPLGQPTTAQHSPGTQPTGAQPPPAGPPGSTDTPTPPTAPTTPPAPPTPEGSSVRRNPYSDVPLGARPRYDVGEYQVPPPDFSILDDDNDGPDGSKTV</sequence>
<dbReference type="Proteomes" id="UP001596074">
    <property type="component" value="Unassembled WGS sequence"/>
</dbReference>